<dbReference type="Proteomes" id="UP000071859">
    <property type="component" value="Unassembled WGS sequence"/>
</dbReference>
<keyword evidence="6" id="KW-0547">Nucleotide-binding</keyword>
<gene>
    <name evidence="11" type="ORF">AWB78_08637</name>
</gene>
<dbReference type="PANTHER" id="PTHR33571:SF12">
    <property type="entry name" value="BSL3053 PROTEIN"/>
    <property type="match status" value="1"/>
</dbReference>
<evidence type="ECO:0000313" key="12">
    <source>
        <dbReference type="Proteomes" id="UP000071859"/>
    </source>
</evidence>
<dbReference type="InterPro" id="IPR052038">
    <property type="entry name" value="Type-VII_TA_antitoxin"/>
</dbReference>
<evidence type="ECO:0000256" key="7">
    <source>
        <dbReference type="ARBA" id="ARBA00022840"/>
    </source>
</evidence>
<dbReference type="InterPro" id="IPR043519">
    <property type="entry name" value="NT_sf"/>
</dbReference>
<evidence type="ECO:0000256" key="9">
    <source>
        <dbReference type="ARBA" id="ARBA00038276"/>
    </source>
</evidence>
<dbReference type="CDD" id="cd05403">
    <property type="entry name" value="NT_KNTase_like"/>
    <property type="match status" value="1"/>
</dbReference>
<feature type="domain" description="Polymerase nucleotidyl transferase" evidence="10">
    <location>
        <begin position="31"/>
        <end position="112"/>
    </location>
</feature>
<evidence type="ECO:0000256" key="4">
    <source>
        <dbReference type="ARBA" id="ARBA00022695"/>
    </source>
</evidence>
<keyword evidence="4" id="KW-0548">Nucleotidyltransferase</keyword>
<organism evidence="11 12">
    <name type="scientific">Caballeronia calidae</name>
    <dbReference type="NCBI Taxonomy" id="1777139"/>
    <lineage>
        <taxon>Bacteria</taxon>
        <taxon>Pseudomonadati</taxon>
        <taxon>Pseudomonadota</taxon>
        <taxon>Betaproteobacteria</taxon>
        <taxon>Burkholderiales</taxon>
        <taxon>Burkholderiaceae</taxon>
        <taxon>Caballeronia</taxon>
    </lineage>
</organism>
<evidence type="ECO:0000256" key="5">
    <source>
        <dbReference type="ARBA" id="ARBA00022723"/>
    </source>
</evidence>
<evidence type="ECO:0000256" key="6">
    <source>
        <dbReference type="ARBA" id="ARBA00022741"/>
    </source>
</evidence>
<keyword evidence="3" id="KW-0808">Transferase</keyword>
<keyword evidence="5" id="KW-0479">Metal-binding</keyword>
<dbReference type="GO" id="GO:0046872">
    <property type="term" value="F:metal ion binding"/>
    <property type="evidence" value="ECO:0007669"/>
    <property type="project" value="UniProtKB-KW"/>
</dbReference>
<protein>
    <submittedName>
        <fullName evidence="11">DNA polymerase beta subunit</fullName>
    </submittedName>
</protein>
<name>A0A158EL09_9BURK</name>
<dbReference type="Gene3D" id="3.30.460.10">
    <property type="entry name" value="Beta Polymerase, domain 2"/>
    <property type="match status" value="1"/>
</dbReference>
<dbReference type="SUPFAM" id="SSF81301">
    <property type="entry name" value="Nucleotidyltransferase"/>
    <property type="match status" value="1"/>
</dbReference>
<evidence type="ECO:0000256" key="1">
    <source>
        <dbReference type="ARBA" id="ARBA00001946"/>
    </source>
</evidence>
<dbReference type="PANTHER" id="PTHR33571">
    <property type="entry name" value="SSL8005 PROTEIN"/>
    <property type="match status" value="1"/>
</dbReference>
<comment type="caution">
    <text evidence="11">The sequence shown here is derived from an EMBL/GenBank/DDBJ whole genome shotgun (WGS) entry which is preliminary data.</text>
</comment>
<proteinExistence type="inferred from homology"/>
<keyword evidence="7" id="KW-0067">ATP-binding</keyword>
<comment type="similarity">
    <text evidence="9">Belongs to the MntA antitoxin family.</text>
</comment>
<dbReference type="GO" id="GO:0016779">
    <property type="term" value="F:nucleotidyltransferase activity"/>
    <property type="evidence" value="ECO:0007669"/>
    <property type="project" value="UniProtKB-KW"/>
</dbReference>
<evidence type="ECO:0000256" key="8">
    <source>
        <dbReference type="ARBA" id="ARBA00022842"/>
    </source>
</evidence>
<keyword evidence="8" id="KW-0460">Magnesium</keyword>
<evidence type="ECO:0000256" key="2">
    <source>
        <dbReference type="ARBA" id="ARBA00022649"/>
    </source>
</evidence>
<evidence type="ECO:0000313" key="11">
    <source>
        <dbReference type="EMBL" id="SAL07572.1"/>
    </source>
</evidence>
<dbReference type="AlphaFoldDB" id="A0A158EL09"/>
<sequence>MCAQYLTIVSKRNTPENFVKPSIALNAHRAEIRRIVEDNRATNARVFGSVLHGEDTEESDLDLLVEPEPGMTLLNLGAIRYKLADLLGVHVDVLTPNALPDKVKAIVMAEAQPV</sequence>
<keyword evidence="2" id="KW-1277">Toxin-antitoxin system</keyword>
<dbReference type="GO" id="GO:0005524">
    <property type="term" value="F:ATP binding"/>
    <property type="evidence" value="ECO:0007669"/>
    <property type="project" value="UniProtKB-KW"/>
</dbReference>
<dbReference type="Pfam" id="PF01909">
    <property type="entry name" value="NTP_transf_2"/>
    <property type="match status" value="1"/>
</dbReference>
<accession>A0A158EL09</accession>
<evidence type="ECO:0000256" key="3">
    <source>
        <dbReference type="ARBA" id="ARBA00022679"/>
    </source>
</evidence>
<keyword evidence="12" id="KW-1185">Reference proteome</keyword>
<dbReference type="EMBL" id="FCOX02000252">
    <property type="protein sequence ID" value="SAL07572.1"/>
    <property type="molecule type" value="Genomic_DNA"/>
</dbReference>
<evidence type="ECO:0000259" key="10">
    <source>
        <dbReference type="Pfam" id="PF01909"/>
    </source>
</evidence>
<reference evidence="11" key="1">
    <citation type="submission" date="2016-01" db="EMBL/GenBank/DDBJ databases">
        <authorList>
            <person name="Peeters C."/>
        </authorList>
    </citation>
    <scope>NUCLEOTIDE SEQUENCE</scope>
    <source>
        <strain evidence="11">LMG 29321</strain>
    </source>
</reference>
<comment type="cofactor">
    <cofactor evidence="1">
        <name>Mg(2+)</name>
        <dbReference type="ChEBI" id="CHEBI:18420"/>
    </cofactor>
</comment>
<dbReference type="InterPro" id="IPR002934">
    <property type="entry name" value="Polymerase_NTP_transf_dom"/>
</dbReference>